<dbReference type="Proteomes" id="UP000285112">
    <property type="component" value="Unassembled WGS sequence"/>
</dbReference>
<comment type="caution">
    <text evidence="2">The sequence shown here is derived from an EMBL/GenBank/DDBJ whole genome shotgun (WGS) entry which is preliminary data.</text>
</comment>
<evidence type="ECO:0000313" key="3">
    <source>
        <dbReference type="Proteomes" id="UP000285112"/>
    </source>
</evidence>
<keyword evidence="3" id="KW-1185">Reference proteome</keyword>
<organism evidence="2 3">
    <name type="scientific">Amycolatopsis panacis</name>
    <dbReference type="NCBI Taxonomy" id="2340917"/>
    <lineage>
        <taxon>Bacteria</taxon>
        <taxon>Bacillati</taxon>
        <taxon>Actinomycetota</taxon>
        <taxon>Actinomycetes</taxon>
        <taxon>Pseudonocardiales</taxon>
        <taxon>Pseudonocardiaceae</taxon>
        <taxon>Amycolatopsis</taxon>
    </lineage>
</organism>
<feature type="compositionally biased region" description="Basic residues" evidence="1">
    <location>
        <begin position="127"/>
        <end position="136"/>
    </location>
</feature>
<accession>A0A419I7Y6</accession>
<proteinExistence type="predicted"/>
<evidence type="ECO:0000256" key="1">
    <source>
        <dbReference type="SAM" id="MobiDB-lite"/>
    </source>
</evidence>
<evidence type="ECO:0000313" key="2">
    <source>
        <dbReference type="EMBL" id="RJQ88183.1"/>
    </source>
</evidence>
<sequence>MHGGEPTGLEAESGQQHVRLDHPFYRGGHLDAVIEVPALRFDPDDVGLLARHFAHRVRGREVGFTPAAARALTASTGRRTCRVVREAAARSEVIDVPHLPAEVFTNAGHGSAAAGDGTRRDRALPRPARHRGRAGHGARDDLPQDDAVRHQDAAAAFLTGQWCVPLWCPPDVLLCPLVTAK</sequence>
<dbReference type="AlphaFoldDB" id="A0A419I7Y6"/>
<protein>
    <submittedName>
        <fullName evidence="2">Uncharacterized protein</fullName>
    </submittedName>
</protein>
<reference evidence="2 3" key="1">
    <citation type="submission" date="2018-09" db="EMBL/GenBank/DDBJ databases">
        <title>YIM PH 21725 draft genome.</title>
        <authorList>
            <person name="Miao C."/>
        </authorList>
    </citation>
    <scope>NUCLEOTIDE SEQUENCE [LARGE SCALE GENOMIC DNA]</scope>
    <source>
        <strain evidence="3">YIM PH21725</strain>
    </source>
</reference>
<feature type="region of interest" description="Disordered" evidence="1">
    <location>
        <begin position="105"/>
        <end position="144"/>
    </location>
</feature>
<name>A0A419I7Y6_9PSEU</name>
<gene>
    <name evidence="2" type="ORF">D5S19_07670</name>
</gene>
<dbReference type="EMBL" id="QZFV01000065">
    <property type="protein sequence ID" value="RJQ88183.1"/>
    <property type="molecule type" value="Genomic_DNA"/>
</dbReference>